<feature type="chain" id="PRO_5040423406" evidence="2">
    <location>
        <begin position="24"/>
        <end position="318"/>
    </location>
</feature>
<dbReference type="Proteomes" id="UP001153076">
    <property type="component" value="Unassembled WGS sequence"/>
</dbReference>
<evidence type="ECO:0000313" key="3">
    <source>
        <dbReference type="EMBL" id="KAJ8436129.1"/>
    </source>
</evidence>
<keyword evidence="4" id="KW-1185">Reference proteome</keyword>
<evidence type="ECO:0000313" key="4">
    <source>
        <dbReference type="Proteomes" id="UP001153076"/>
    </source>
</evidence>
<feature type="signal peptide" evidence="2">
    <location>
        <begin position="1"/>
        <end position="23"/>
    </location>
</feature>
<sequence length="318" mass="34650">MRAFNPAFNLLFNLFIFCSYEYSSNPSILSIKEEVSYPLEVTDFQARRMVKTKSTPHVWTPIELLSEGTTEGNSASGSQRLGPEVLSASSTSSLARTSASSSSDTTSASSSSDRTSANSSSHGMSASSPSRGAPRALGRAVLKKKGGTSIEPVFEIVANGLVFSWGPSCLDPLDGPSPHFPHPKVTPSLKRTTLEKKYLLPVGYSFVIPKADATVNEPPQKWRLKRWLTTCGKPSNGIGGVSHALRVHSRKTIGIYVRTLFYPRRRRLHTTLNCPKIVKATFYAMLLNDAVGLGMVNGFIAADLRPSFEGLRWTSFES</sequence>
<gene>
    <name evidence="3" type="ORF">Cgig2_001156</name>
</gene>
<keyword evidence="2" id="KW-0732">Signal</keyword>
<dbReference type="AlphaFoldDB" id="A0A9Q1K3J3"/>
<comment type="caution">
    <text evidence="3">The sequence shown here is derived from an EMBL/GenBank/DDBJ whole genome shotgun (WGS) entry which is preliminary data.</text>
</comment>
<organism evidence="3 4">
    <name type="scientific">Carnegiea gigantea</name>
    <dbReference type="NCBI Taxonomy" id="171969"/>
    <lineage>
        <taxon>Eukaryota</taxon>
        <taxon>Viridiplantae</taxon>
        <taxon>Streptophyta</taxon>
        <taxon>Embryophyta</taxon>
        <taxon>Tracheophyta</taxon>
        <taxon>Spermatophyta</taxon>
        <taxon>Magnoliopsida</taxon>
        <taxon>eudicotyledons</taxon>
        <taxon>Gunneridae</taxon>
        <taxon>Pentapetalae</taxon>
        <taxon>Caryophyllales</taxon>
        <taxon>Cactineae</taxon>
        <taxon>Cactaceae</taxon>
        <taxon>Cactoideae</taxon>
        <taxon>Echinocereeae</taxon>
        <taxon>Carnegiea</taxon>
    </lineage>
</organism>
<name>A0A9Q1K3J3_9CARY</name>
<feature type="region of interest" description="Disordered" evidence="1">
    <location>
        <begin position="63"/>
        <end position="135"/>
    </location>
</feature>
<protein>
    <submittedName>
        <fullName evidence="3">Uncharacterized protein</fullName>
    </submittedName>
</protein>
<evidence type="ECO:0000256" key="2">
    <source>
        <dbReference type="SAM" id="SignalP"/>
    </source>
</evidence>
<evidence type="ECO:0000256" key="1">
    <source>
        <dbReference type="SAM" id="MobiDB-lite"/>
    </source>
</evidence>
<reference evidence="3" key="1">
    <citation type="submission" date="2022-04" db="EMBL/GenBank/DDBJ databases">
        <title>Carnegiea gigantea Genome sequencing and assembly v2.</title>
        <authorList>
            <person name="Copetti D."/>
            <person name="Sanderson M.J."/>
            <person name="Burquez A."/>
            <person name="Wojciechowski M.F."/>
        </authorList>
    </citation>
    <scope>NUCLEOTIDE SEQUENCE</scope>
    <source>
        <strain evidence="3">SGP5-SGP5p</strain>
        <tissue evidence="3">Aerial part</tissue>
    </source>
</reference>
<feature type="compositionally biased region" description="Low complexity" evidence="1">
    <location>
        <begin position="86"/>
        <end position="135"/>
    </location>
</feature>
<proteinExistence type="predicted"/>
<dbReference type="EMBL" id="JAKOGI010000364">
    <property type="protein sequence ID" value="KAJ8436129.1"/>
    <property type="molecule type" value="Genomic_DNA"/>
</dbReference>
<feature type="compositionally biased region" description="Polar residues" evidence="1">
    <location>
        <begin position="67"/>
        <end position="79"/>
    </location>
</feature>
<accession>A0A9Q1K3J3</accession>